<sequence length="1286" mass="140406">MGFDNECIPNIQSLAGEYFCPICRQLVYPNEALQSQCTHLYCKACLKYVVSTTRACPYDGYLVTEADSKPLLESNKSLAETIGKIQVLCLYNRSGCTWQGSLSECTTHCSGCAFGNSAVVCDRCGVQLAHRQIQEHGQTCAGVQLQTLSADGSQVAAMAVQPNDNSQVSVQAAITSTISQASQSKTSSTSAQEMTIQSNMSLSTPAAGQASMPTSEQWFQQQQHYQQYYQQYPGYDPYQQYNPYQQQAAQLYQQPHVYAQPSNSLTMVPPQLPIQHPPAQAQAQAQLQPQSQPQSQPLMQLPVAAQPQNLAQMELQQQTQSQFQAQLHPTPHVHLHPQPQLQPHAQAQTVQPQPLVQMPPHQQPPSRSQNAESQIQLLAHSQLQHVPQIQSTSQSQAQMHGHHHQPPIQQHFSSQPSQSGNPSLQTVTSHQSYLQPKSHQPMQLAAPQHPAHMYTQAVPQQHSQHTAQTPSQFHQNPLLIRPLQSHGMPPNLQLTGSLPSSSQVSNTLPGQPNPLLAQAHQTGLPIHQRPVAPPVQQPFYEQFVQNQQQFSGQPLGQNHLSQQIANTQQQMYSQSRLNPQAVPQQIPRPQTHQNTASPYGLQKQQVQNHTGKPVVPPHGVSDKPHLEQSGASLRPMLNGLADSVADESVKVDASSQDNANTDSGTVSIPAATAGITIKSESNLKSEGDDDKSIGETKDALGLHAANNPDVSVRRVKEEPAEGDGSKKDVPDADNKQEERSISLENKMPKTASLKEGLSHEKSPLKSHDGNLLSQSSSGFPNDQVTFHNQHGPSALLHKHTGPPLFHGTPGELHPAPLGHPTQLRPPGPGQISGFHGPRSASAFPGGQDYYGRPQAPDSQGHGGPPRLNVGMYSNAAGMEGFPGPGFGPSSIVGLRNEKLGPTADDHFHPFSQDPARRGVDRGQLEDLRHFSRPSRFEAEGVLEFGGHFSRTVDRGLHSFRGDIAPRPLENGSYRTTYDAGLKMDSVGAHGPSRHFPPFNHDIILHPSDVGEGPIGFPGKPFCRQDPARTDPNLLGPDIGYHLRHVQGLDSRSPGRDHLSSRGFGPLHGLDDIGGRESRIFDGSSGRSFQGNRFPVLPAHSRRDEFDGPGGLRVSDHYRFSEFIGQDSMANHLRGENFGAHKLPPHLRFSEQAGFGPIPNQPVRESHTPGNFRHALFGEPGFRSSFPHKVFPGGDANYTGELDSFDNLRKRKPSSMGWCRICKVDCETVEGLDLHSQTRGHQTMALDMVATIKQNAKKQKLVPSNNSSLDDISKSRNIVSDGPGDKL</sequence>
<protein>
    <recommendedName>
        <fullName evidence="6">RING-type domain-containing protein</fullName>
    </recommendedName>
</protein>
<feature type="compositionally biased region" description="Polar residues" evidence="5">
    <location>
        <begin position="383"/>
        <end position="398"/>
    </location>
</feature>
<organism evidence="7 8">
    <name type="scientific">Linum tenue</name>
    <dbReference type="NCBI Taxonomy" id="586396"/>
    <lineage>
        <taxon>Eukaryota</taxon>
        <taxon>Viridiplantae</taxon>
        <taxon>Streptophyta</taxon>
        <taxon>Embryophyta</taxon>
        <taxon>Tracheophyta</taxon>
        <taxon>Spermatophyta</taxon>
        <taxon>Magnoliopsida</taxon>
        <taxon>eudicotyledons</taxon>
        <taxon>Gunneridae</taxon>
        <taxon>Pentapetalae</taxon>
        <taxon>rosids</taxon>
        <taxon>fabids</taxon>
        <taxon>Malpighiales</taxon>
        <taxon>Linaceae</taxon>
        <taxon>Linum</taxon>
    </lineage>
</organism>
<dbReference type="PANTHER" id="PTHR37393:SF1">
    <property type="entry name" value="AT-RICH INTERACTIVE DOMAIN-CONTAINING PROTEIN 1A-LIKE"/>
    <property type="match status" value="1"/>
</dbReference>
<feature type="region of interest" description="Disordered" evidence="5">
    <location>
        <begin position="1256"/>
        <end position="1286"/>
    </location>
</feature>
<dbReference type="InterPro" id="IPR001841">
    <property type="entry name" value="Znf_RING"/>
</dbReference>
<feature type="region of interest" description="Disordered" evidence="5">
    <location>
        <begin position="1049"/>
        <end position="1070"/>
    </location>
</feature>
<feature type="compositionally biased region" description="Basic and acidic residues" evidence="5">
    <location>
        <begin position="711"/>
        <end position="741"/>
    </location>
</feature>
<proteinExistence type="predicted"/>
<keyword evidence="2 4" id="KW-0863">Zinc-finger</keyword>
<feature type="compositionally biased region" description="Polar residues" evidence="5">
    <location>
        <begin position="653"/>
        <end position="666"/>
    </location>
</feature>
<dbReference type="InterPro" id="IPR017907">
    <property type="entry name" value="Znf_RING_CS"/>
</dbReference>
<dbReference type="GO" id="GO:0008270">
    <property type="term" value="F:zinc ion binding"/>
    <property type="evidence" value="ECO:0007669"/>
    <property type="project" value="UniProtKB-KW"/>
</dbReference>
<feature type="region of interest" description="Disordered" evidence="5">
    <location>
        <begin position="262"/>
        <end position="296"/>
    </location>
</feature>
<dbReference type="SMART" id="SM00184">
    <property type="entry name" value="RING"/>
    <property type="match status" value="1"/>
</dbReference>
<dbReference type="PROSITE" id="PS50089">
    <property type="entry name" value="ZF_RING_2"/>
    <property type="match status" value="1"/>
</dbReference>
<feature type="compositionally biased region" description="Low complexity" evidence="5">
    <location>
        <begin position="331"/>
        <end position="349"/>
    </location>
</feature>
<feature type="compositionally biased region" description="Basic and acidic residues" evidence="5">
    <location>
        <begin position="756"/>
        <end position="768"/>
    </location>
</feature>
<dbReference type="Proteomes" id="UP001154282">
    <property type="component" value="Unassembled WGS sequence"/>
</dbReference>
<dbReference type="PANTHER" id="PTHR37393">
    <property type="entry name" value="AT-RICH INTERACTIVE DOMAIN-CONTAINING PROTEIN 1A-LIKE"/>
    <property type="match status" value="1"/>
</dbReference>
<evidence type="ECO:0000259" key="6">
    <source>
        <dbReference type="PROSITE" id="PS50089"/>
    </source>
</evidence>
<evidence type="ECO:0000256" key="2">
    <source>
        <dbReference type="ARBA" id="ARBA00022771"/>
    </source>
</evidence>
<dbReference type="SUPFAM" id="SSF57850">
    <property type="entry name" value="RING/U-box"/>
    <property type="match status" value="1"/>
</dbReference>
<evidence type="ECO:0000256" key="5">
    <source>
        <dbReference type="SAM" id="MobiDB-lite"/>
    </source>
</evidence>
<reference evidence="7" key="1">
    <citation type="submission" date="2022-08" db="EMBL/GenBank/DDBJ databases">
        <authorList>
            <person name="Gutierrez-Valencia J."/>
        </authorList>
    </citation>
    <scope>NUCLEOTIDE SEQUENCE</scope>
</reference>
<feature type="region of interest" description="Disordered" evidence="5">
    <location>
        <begin position="648"/>
        <end position="667"/>
    </location>
</feature>
<feature type="compositionally biased region" description="Basic and acidic residues" evidence="5">
    <location>
        <begin position="681"/>
        <end position="700"/>
    </location>
</feature>
<accession>A0AAV0PZB4</accession>
<evidence type="ECO:0000256" key="1">
    <source>
        <dbReference type="ARBA" id="ARBA00022723"/>
    </source>
</evidence>
<feature type="compositionally biased region" description="Polar residues" evidence="5">
    <location>
        <begin position="567"/>
        <end position="610"/>
    </location>
</feature>
<evidence type="ECO:0000256" key="4">
    <source>
        <dbReference type="PROSITE-ProRule" id="PRU00175"/>
    </source>
</evidence>
<evidence type="ECO:0000313" key="8">
    <source>
        <dbReference type="Proteomes" id="UP001154282"/>
    </source>
</evidence>
<dbReference type="EMBL" id="CAMGYJ010000009">
    <property type="protein sequence ID" value="CAI0475493.1"/>
    <property type="molecule type" value="Genomic_DNA"/>
</dbReference>
<name>A0AAV0PZB4_9ROSI</name>
<gene>
    <name evidence="7" type="ORF">LITE_LOCUS40420</name>
</gene>
<dbReference type="InterPro" id="IPR013083">
    <property type="entry name" value="Znf_RING/FYVE/PHD"/>
</dbReference>
<evidence type="ECO:0000256" key="3">
    <source>
        <dbReference type="ARBA" id="ARBA00022833"/>
    </source>
</evidence>
<evidence type="ECO:0000313" key="7">
    <source>
        <dbReference type="EMBL" id="CAI0475493.1"/>
    </source>
</evidence>
<feature type="compositionally biased region" description="Low complexity" evidence="5">
    <location>
        <begin position="406"/>
        <end position="419"/>
    </location>
</feature>
<feature type="region of interest" description="Disordered" evidence="5">
    <location>
        <begin position="383"/>
        <end position="449"/>
    </location>
</feature>
<feature type="compositionally biased region" description="Polar residues" evidence="5">
    <location>
        <begin position="771"/>
        <end position="791"/>
    </location>
</feature>
<feature type="region of interest" description="Disordered" evidence="5">
    <location>
        <begin position="567"/>
        <end position="630"/>
    </location>
</feature>
<feature type="region of interest" description="Disordered" evidence="5">
    <location>
        <begin position="331"/>
        <end position="350"/>
    </location>
</feature>
<comment type="caution">
    <text evidence="7">The sequence shown here is derived from an EMBL/GenBank/DDBJ whole genome shotgun (WGS) entry which is preliminary data.</text>
</comment>
<feature type="compositionally biased region" description="Polar residues" evidence="5">
    <location>
        <begin position="492"/>
        <end position="508"/>
    </location>
</feature>
<dbReference type="PROSITE" id="PS00518">
    <property type="entry name" value="ZF_RING_1"/>
    <property type="match status" value="1"/>
</dbReference>
<dbReference type="SUPFAM" id="SSF49599">
    <property type="entry name" value="TRAF domain-like"/>
    <property type="match status" value="1"/>
</dbReference>
<feature type="compositionally biased region" description="Polar residues" evidence="5">
    <location>
        <begin position="1261"/>
        <end position="1277"/>
    </location>
</feature>
<feature type="domain" description="RING-type" evidence="6">
    <location>
        <begin position="20"/>
        <end position="59"/>
    </location>
</feature>
<dbReference type="Gene3D" id="3.30.40.10">
    <property type="entry name" value="Zinc/RING finger domain, C3HC4 (zinc finger)"/>
    <property type="match status" value="1"/>
</dbReference>
<keyword evidence="1" id="KW-0479">Metal-binding</keyword>
<keyword evidence="8" id="KW-1185">Reference proteome</keyword>
<feature type="region of interest" description="Disordered" evidence="5">
    <location>
        <begin position="679"/>
        <end position="867"/>
    </location>
</feature>
<feature type="compositionally biased region" description="Polar residues" evidence="5">
    <location>
        <begin position="420"/>
        <end position="441"/>
    </location>
</feature>
<feature type="region of interest" description="Disordered" evidence="5">
    <location>
        <begin position="481"/>
        <end position="508"/>
    </location>
</feature>
<keyword evidence="3" id="KW-0862">Zinc</keyword>
<feature type="compositionally biased region" description="Low complexity" evidence="5">
    <location>
        <begin position="277"/>
        <end position="296"/>
    </location>
</feature>